<dbReference type="SMART" id="SM00387">
    <property type="entry name" value="HATPase_c"/>
    <property type="match status" value="1"/>
</dbReference>
<feature type="transmembrane region" description="Helical" evidence="10">
    <location>
        <begin position="12"/>
        <end position="32"/>
    </location>
</feature>
<comment type="caution">
    <text evidence="12">The sequence shown here is derived from an EMBL/GenBank/DDBJ whole genome shotgun (WGS) entry which is preliminary data.</text>
</comment>
<dbReference type="AlphaFoldDB" id="A0AAQ1GNP0"/>
<dbReference type="SUPFAM" id="SSF55874">
    <property type="entry name" value="ATPase domain of HSP90 chaperone/DNA topoisomerase II/histidine kinase"/>
    <property type="match status" value="1"/>
</dbReference>
<protein>
    <recommendedName>
        <fullName evidence="3">histidine kinase</fullName>
        <ecNumber evidence="3">2.7.13.3</ecNumber>
    </recommendedName>
</protein>
<evidence type="ECO:0000256" key="1">
    <source>
        <dbReference type="ARBA" id="ARBA00000085"/>
    </source>
</evidence>
<dbReference type="GeneID" id="61307505"/>
<keyword evidence="5" id="KW-0808">Transferase</keyword>
<dbReference type="PRINTS" id="PR00344">
    <property type="entry name" value="BCTRLSENSOR"/>
</dbReference>
<evidence type="ECO:0000313" key="13">
    <source>
        <dbReference type="Proteomes" id="UP000183529"/>
    </source>
</evidence>
<dbReference type="PANTHER" id="PTHR45436">
    <property type="entry name" value="SENSOR HISTIDINE KINASE YKOH"/>
    <property type="match status" value="1"/>
</dbReference>
<dbReference type="SUPFAM" id="SSF47384">
    <property type="entry name" value="Homodimeric domain of signal transducing histidine kinase"/>
    <property type="match status" value="1"/>
</dbReference>
<evidence type="ECO:0000259" key="11">
    <source>
        <dbReference type="PROSITE" id="PS50109"/>
    </source>
</evidence>
<dbReference type="EC" id="2.7.13.3" evidence="3"/>
<comment type="subcellular location">
    <subcellularLocation>
        <location evidence="2">Membrane</location>
    </subcellularLocation>
</comment>
<name>A0AAQ1GNP0_9BURK</name>
<dbReference type="PANTHER" id="PTHR45436:SF1">
    <property type="entry name" value="SENSOR PROTEIN QSEC"/>
    <property type="match status" value="1"/>
</dbReference>
<dbReference type="PROSITE" id="PS50109">
    <property type="entry name" value="HIS_KIN"/>
    <property type="match status" value="1"/>
</dbReference>
<dbReference type="CDD" id="cd00082">
    <property type="entry name" value="HisKA"/>
    <property type="match status" value="1"/>
</dbReference>
<keyword evidence="6 10" id="KW-0812">Transmembrane</keyword>
<dbReference type="EMBL" id="FNZM01000031">
    <property type="protein sequence ID" value="SEK14794.1"/>
    <property type="molecule type" value="Genomic_DNA"/>
</dbReference>
<evidence type="ECO:0000256" key="10">
    <source>
        <dbReference type="SAM" id="Phobius"/>
    </source>
</evidence>
<dbReference type="Pfam" id="PF08521">
    <property type="entry name" value="2CSK_N"/>
    <property type="match status" value="1"/>
</dbReference>
<sequence length="454" mass="49570">MKPTNSLRVRLLLWLVLPMTVFIAAAGVITHGNAWRTANLLQDDALLSAARVMAGDIGWEGNTLSAPISPSAIEILRTASRDQVFFRVQEIGGPIIAGTSDFPQRVPDVSPQWYDAKVDGVPIRAVSLIRPMYDAGVTRRVVISAGRTLNERDALALALWRPQMFYFAAIVAAAIVLVSVALTLELRPLTRLARGLPERVRTSSVRIDTEPLRTELRPIVSAFNECLDIIERKTAMQRRFIADAAHQLRTPLTLLGTQLQYARRQQDPERLHETLTAMHQSNRSLVGLTNQLLTLAQAEAADYTQFEGVRVDMRAVATGVIEQLALLAQRRRVELVATLAEQAVVMGNEQLLTVLVFNLVDNAIRYSPEGGTVAVTLVGASASVTLSVADEGAGIPDALRDKVFEPFFRASTQPGSGLGLAIVREIARAHRAEIRLERGVEGRGTAAVVQFPMG</sequence>
<evidence type="ECO:0000256" key="5">
    <source>
        <dbReference type="ARBA" id="ARBA00022679"/>
    </source>
</evidence>
<dbReference type="InterPro" id="IPR005467">
    <property type="entry name" value="His_kinase_dom"/>
</dbReference>
<dbReference type="RefSeq" id="WP_074987482.1">
    <property type="nucleotide sequence ID" value="NZ_CADFGN010000004.1"/>
</dbReference>
<evidence type="ECO:0000256" key="6">
    <source>
        <dbReference type="ARBA" id="ARBA00022692"/>
    </source>
</evidence>
<dbReference type="InterPro" id="IPR004358">
    <property type="entry name" value="Sig_transdc_His_kin-like_C"/>
</dbReference>
<dbReference type="InterPro" id="IPR036097">
    <property type="entry name" value="HisK_dim/P_sf"/>
</dbReference>
<feature type="transmembrane region" description="Helical" evidence="10">
    <location>
        <begin position="164"/>
        <end position="184"/>
    </location>
</feature>
<dbReference type="SMART" id="SM00388">
    <property type="entry name" value="HisKA"/>
    <property type="match status" value="1"/>
</dbReference>
<dbReference type="GO" id="GO:0000155">
    <property type="term" value="F:phosphorelay sensor kinase activity"/>
    <property type="evidence" value="ECO:0007669"/>
    <property type="project" value="InterPro"/>
</dbReference>
<dbReference type="CDD" id="cd00075">
    <property type="entry name" value="HATPase"/>
    <property type="match status" value="1"/>
</dbReference>
<evidence type="ECO:0000256" key="8">
    <source>
        <dbReference type="ARBA" id="ARBA00022989"/>
    </source>
</evidence>
<feature type="domain" description="Histidine kinase" evidence="11">
    <location>
        <begin position="243"/>
        <end position="454"/>
    </location>
</feature>
<comment type="catalytic activity">
    <reaction evidence="1">
        <text>ATP + protein L-histidine = ADP + protein N-phospho-L-histidine.</text>
        <dbReference type="EC" id="2.7.13.3"/>
    </reaction>
</comment>
<dbReference type="InterPro" id="IPR003661">
    <property type="entry name" value="HisK_dim/P_dom"/>
</dbReference>
<keyword evidence="4" id="KW-0597">Phosphoprotein</keyword>
<accession>A0AAQ1GNP0</accession>
<reference evidence="12 13" key="1">
    <citation type="submission" date="2016-10" db="EMBL/GenBank/DDBJ databases">
        <authorList>
            <person name="Varghese N."/>
            <person name="Submissions S."/>
        </authorList>
    </citation>
    <scope>NUCLEOTIDE SEQUENCE [LARGE SCALE GENOMIC DNA]</scope>
    <source>
        <strain evidence="12 13">LMG 22274</strain>
    </source>
</reference>
<dbReference type="Proteomes" id="UP000183529">
    <property type="component" value="Unassembled WGS sequence"/>
</dbReference>
<dbReference type="InterPro" id="IPR036890">
    <property type="entry name" value="HATPase_C_sf"/>
</dbReference>
<evidence type="ECO:0000256" key="9">
    <source>
        <dbReference type="ARBA" id="ARBA00023136"/>
    </source>
</evidence>
<evidence type="ECO:0000256" key="4">
    <source>
        <dbReference type="ARBA" id="ARBA00022553"/>
    </source>
</evidence>
<evidence type="ECO:0000256" key="3">
    <source>
        <dbReference type="ARBA" id="ARBA00012438"/>
    </source>
</evidence>
<dbReference type="Gene3D" id="3.30.565.10">
    <property type="entry name" value="Histidine kinase-like ATPase, C-terminal domain"/>
    <property type="match status" value="1"/>
</dbReference>
<dbReference type="GO" id="GO:0005886">
    <property type="term" value="C:plasma membrane"/>
    <property type="evidence" value="ECO:0007669"/>
    <property type="project" value="TreeGrafter"/>
</dbReference>
<keyword evidence="9 10" id="KW-0472">Membrane</keyword>
<evidence type="ECO:0000256" key="2">
    <source>
        <dbReference type="ARBA" id="ARBA00004370"/>
    </source>
</evidence>
<gene>
    <name evidence="12" type="ORF">SAMN05216550_13131</name>
</gene>
<dbReference type="InterPro" id="IPR013727">
    <property type="entry name" value="2CSK_N"/>
</dbReference>
<dbReference type="Pfam" id="PF00512">
    <property type="entry name" value="HisKA"/>
    <property type="match status" value="1"/>
</dbReference>
<dbReference type="Gene3D" id="1.10.287.130">
    <property type="match status" value="1"/>
</dbReference>
<keyword evidence="8 10" id="KW-1133">Transmembrane helix</keyword>
<proteinExistence type="predicted"/>
<dbReference type="InterPro" id="IPR050428">
    <property type="entry name" value="TCS_sensor_his_kinase"/>
</dbReference>
<dbReference type="InterPro" id="IPR003594">
    <property type="entry name" value="HATPase_dom"/>
</dbReference>
<keyword evidence="7 12" id="KW-0418">Kinase</keyword>
<evidence type="ECO:0000313" key="12">
    <source>
        <dbReference type="EMBL" id="SEK14794.1"/>
    </source>
</evidence>
<evidence type="ECO:0000256" key="7">
    <source>
        <dbReference type="ARBA" id="ARBA00022777"/>
    </source>
</evidence>
<organism evidence="12 13">
    <name type="scientific">Paraburkholderia tropica</name>
    <dbReference type="NCBI Taxonomy" id="92647"/>
    <lineage>
        <taxon>Bacteria</taxon>
        <taxon>Pseudomonadati</taxon>
        <taxon>Pseudomonadota</taxon>
        <taxon>Betaproteobacteria</taxon>
        <taxon>Burkholderiales</taxon>
        <taxon>Burkholderiaceae</taxon>
        <taxon>Paraburkholderia</taxon>
    </lineage>
</organism>
<dbReference type="Pfam" id="PF02518">
    <property type="entry name" value="HATPase_c"/>
    <property type="match status" value="1"/>
</dbReference>